<gene>
    <name evidence="5" type="ORF">ATI02_0919</name>
</gene>
<comment type="caution">
    <text evidence="5">The sequence shown here is derived from an EMBL/GenBank/DDBJ whole genome shotgun (WGS) entry which is preliminary data.</text>
</comment>
<dbReference type="RefSeq" id="WP_100845566.1">
    <property type="nucleotide sequence ID" value="NZ_PHHE01000001.1"/>
</dbReference>
<feature type="compositionally biased region" description="Low complexity" evidence="3">
    <location>
        <begin position="8"/>
        <end position="48"/>
    </location>
</feature>
<dbReference type="PRINTS" id="PR00455">
    <property type="entry name" value="HTHTETR"/>
</dbReference>
<sequence length="251" mass="27495">MNDKAKPAPKTAKATVVASPKPPAAKKSAAAPKPVAAKKTKVAEPVAEPRQPRINEKARQRTRTRLLRAARSVMGRKGIEATAINDITEEAELSFGSFYNYFTSKEEVARAVFIEDALAMIEELDSGTSPEAGIAERVGVNIRRTIHRGLTDPVWGWFLVHSMYSINDMISTMGNPLARDIHTGNSENAFDVVDVDSTVDCIIGGMIFLLRKILEGQRPASAVESMVQYILRGMGVAHEEVERIIHIDLSN</sequence>
<dbReference type="Gene3D" id="1.10.357.10">
    <property type="entry name" value="Tetracycline Repressor, domain 2"/>
    <property type="match status" value="1"/>
</dbReference>
<evidence type="ECO:0000256" key="2">
    <source>
        <dbReference type="PROSITE-ProRule" id="PRU00335"/>
    </source>
</evidence>
<feature type="DNA-binding region" description="H-T-H motif" evidence="2">
    <location>
        <begin position="83"/>
        <end position="102"/>
    </location>
</feature>
<name>A0ABX4PT07_9PSED</name>
<dbReference type="InterPro" id="IPR049513">
    <property type="entry name" value="TetR_C_40"/>
</dbReference>
<dbReference type="InterPro" id="IPR009057">
    <property type="entry name" value="Homeodomain-like_sf"/>
</dbReference>
<evidence type="ECO:0000259" key="4">
    <source>
        <dbReference type="PROSITE" id="PS50977"/>
    </source>
</evidence>
<proteinExistence type="predicted"/>
<protein>
    <submittedName>
        <fullName evidence="5">TetR family transcriptional regulator</fullName>
    </submittedName>
</protein>
<dbReference type="Pfam" id="PF00440">
    <property type="entry name" value="TetR_N"/>
    <property type="match status" value="1"/>
</dbReference>
<evidence type="ECO:0000256" key="1">
    <source>
        <dbReference type="ARBA" id="ARBA00023125"/>
    </source>
</evidence>
<dbReference type="PANTHER" id="PTHR43479">
    <property type="entry name" value="ACREF/ENVCD OPERON REPRESSOR-RELATED"/>
    <property type="match status" value="1"/>
</dbReference>
<dbReference type="EMBL" id="PHHE01000001">
    <property type="protein sequence ID" value="PKA68172.1"/>
    <property type="molecule type" value="Genomic_DNA"/>
</dbReference>
<feature type="region of interest" description="Disordered" evidence="3">
    <location>
        <begin position="1"/>
        <end position="61"/>
    </location>
</feature>
<feature type="domain" description="HTH tetR-type" evidence="4">
    <location>
        <begin position="60"/>
        <end position="120"/>
    </location>
</feature>
<organism evidence="5 6">
    <name type="scientific">Pseudomonas baetica</name>
    <dbReference type="NCBI Taxonomy" id="674054"/>
    <lineage>
        <taxon>Bacteria</taxon>
        <taxon>Pseudomonadati</taxon>
        <taxon>Pseudomonadota</taxon>
        <taxon>Gammaproteobacteria</taxon>
        <taxon>Pseudomonadales</taxon>
        <taxon>Pseudomonadaceae</taxon>
        <taxon>Pseudomonas</taxon>
    </lineage>
</organism>
<evidence type="ECO:0000313" key="5">
    <source>
        <dbReference type="EMBL" id="PKA68172.1"/>
    </source>
</evidence>
<accession>A0ABX4PT07</accession>
<keyword evidence="1 2" id="KW-0238">DNA-binding</keyword>
<feature type="compositionally biased region" description="Basic and acidic residues" evidence="3">
    <location>
        <begin position="50"/>
        <end position="59"/>
    </location>
</feature>
<evidence type="ECO:0000313" key="6">
    <source>
        <dbReference type="Proteomes" id="UP000232455"/>
    </source>
</evidence>
<dbReference type="InterPro" id="IPR050624">
    <property type="entry name" value="HTH-type_Tx_Regulator"/>
</dbReference>
<dbReference type="SUPFAM" id="SSF46689">
    <property type="entry name" value="Homeodomain-like"/>
    <property type="match status" value="1"/>
</dbReference>
<evidence type="ECO:0000256" key="3">
    <source>
        <dbReference type="SAM" id="MobiDB-lite"/>
    </source>
</evidence>
<dbReference type="InterPro" id="IPR001647">
    <property type="entry name" value="HTH_TetR"/>
</dbReference>
<keyword evidence="6" id="KW-1185">Reference proteome</keyword>
<dbReference type="Pfam" id="PF21306">
    <property type="entry name" value="TetR_C_40"/>
    <property type="match status" value="1"/>
</dbReference>
<reference evidence="5 6" key="1">
    <citation type="submission" date="2017-11" db="EMBL/GenBank/DDBJ databases">
        <title>Genome sequencing of a diverse group of Pseudomonas species.</title>
        <authorList>
            <person name="Loper J."/>
        </authorList>
    </citation>
    <scope>NUCLEOTIDE SEQUENCE [LARGE SCALE GENOMIC DNA]</scope>
    <source>
        <strain evidence="5 6">LMG 25716</strain>
    </source>
</reference>
<dbReference type="PANTHER" id="PTHR43479:SF11">
    <property type="entry name" value="ACREF_ENVCD OPERON REPRESSOR-RELATED"/>
    <property type="match status" value="1"/>
</dbReference>
<dbReference type="Proteomes" id="UP000232455">
    <property type="component" value="Unassembled WGS sequence"/>
</dbReference>
<dbReference type="PROSITE" id="PS50977">
    <property type="entry name" value="HTH_TETR_2"/>
    <property type="match status" value="1"/>
</dbReference>